<evidence type="ECO:0000256" key="3">
    <source>
        <dbReference type="ARBA" id="ARBA00023239"/>
    </source>
</evidence>
<dbReference type="GeneID" id="82881517"/>
<evidence type="ECO:0000256" key="1">
    <source>
        <dbReference type="ARBA" id="ARBA00005568"/>
    </source>
</evidence>
<dbReference type="GO" id="GO:0005737">
    <property type="term" value="C:cytoplasm"/>
    <property type="evidence" value="ECO:0007669"/>
    <property type="project" value="TreeGrafter"/>
</dbReference>
<evidence type="ECO:0000313" key="7">
    <source>
        <dbReference type="Proteomes" id="UP000185479"/>
    </source>
</evidence>
<dbReference type="Gene3D" id="3.20.20.60">
    <property type="entry name" value="Phosphoenolpyruvate-binding domains"/>
    <property type="match status" value="1"/>
</dbReference>
<dbReference type="RefSeq" id="WP_075730843.1">
    <property type="nucleotide sequence ID" value="NZ_BJNB01000011.1"/>
</dbReference>
<dbReference type="Proteomes" id="UP000185479">
    <property type="component" value="Chromosome"/>
</dbReference>
<dbReference type="EMBL" id="BJNB01000011">
    <property type="protein sequence ID" value="GEB97492.1"/>
    <property type="molecule type" value="Genomic_DNA"/>
</dbReference>
<dbReference type="GO" id="GO:0016832">
    <property type="term" value="F:aldehyde-lyase activity"/>
    <property type="evidence" value="ECO:0007669"/>
    <property type="project" value="TreeGrafter"/>
</dbReference>
<name>A0A1L7CQ27_CORFL</name>
<accession>A0A1L7CQ27</accession>
<dbReference type="InterPro" id="IPR015813">
    <property type="entry name" value="Pyrv/PenolPyrv_kinase-like_dom"/>
</dbReference>
<dbReference type="GO" id="GO:0046872">
    <property type="term" value="F:metal ion binding"/>
    <property type="evidence" value="ECO:0007669"/>
    <property type="project" value="UniProtKB-KW"/>
</dbReference>
<feature type="domain" description="HpcH/HpaI aldolase/citrate lyase" evidence="4">
    <location>
        <begin position="23"/>
        <end position="248"/>
    </location>
</feature>
<evidence type="ECO:0000313" key="8">
    <source>
        <dbReference type="Proteomes" id="UP000315353"/>
    </source>
</evidence>
<dbReference type="OrthoDB" id="86160at2"/>
<reference evidence="6 8" key="2">
    <citation type="submission" date="2019-06" db="EMBL/GenBank/DDBJ databases">
        <title>Whole genome shotgun sequence of Corynebacterium flavescens NBRC 14136.</title>
        <authorList>
            <person name="Hosoyama A."/>
            <person name="Uohara A."/>
            <person name="Ohji S."/>
            <person name="Ichikawa N."/>
        </authorList>
    </citation>
    <scope>NUCLEOTIDE SEQUENCE [LARGE SCALE GENOMIC DNA]</scope>
    <source>
        <strain evidence="6 8">NBRC 14136</strain>
    </source>
</reference>
<organism evidence="5 7">
    <name type="scientific">Corynebacterium flavescens</name>
    <dbReference type="NCBI Taxonomy" id="28028"/>
    <lineage>
        <taxon>Bacteria</taxon>
        <taxon>Bacillati</taxon>
        <taxon>Actinomycetota</taxon>
        <taxon>Actinomycetes</taxon>
        <taxon>Mycobacteriales</taxon>
        <taxon>Corynebacteriaceae</taxon>
        <taxon>Corynebacterium</taxon>
    </lineage>
</organism>
<dbReference type="PANTHER" id="PTHR30502:SF0">
    <property type="entry name" value="PHOSPHOENOLPYRUVATE CARBOXYLASE FAMILY PROTEIN"/>
    <property type="match status" value="1"/>
</dbReference>
<proteinExistence type="inferred from homology"/>
<dbReference type="FunFam" id="3.20.20.60:FF:000004">
    <property type="entry name" value="5-keto-4-deoxy-D-glucarate aldolase"/>
    <property type="match status" value="1"/>
</dbReference>
<keyword evidence="3" id="KW-0456">Lyase</keyword>
<sequence length="264" mass="27495">MPLPVELPEPFHEEMSASDSPLIGAWVSAGSATNAEILAAAGFDFLLVDAEHSPYGLETVTHLLRATDGYGPARIVRVPSNDTVLIKQYLDLGAQNIMVPMVESASEAAAAVAAMHYPPRGVRGVGSALARSSRWNAVEGYLDRASETVNLTVQIESARGVANAAEIAAVDGVDQIFVGPADLAASLGHLGRPRHPEVVAAIDQAFAAAAKAGKPVGVNCFDRAQAREFLAAGASFVLVGADVQLLSQAARNLADEFTQKGSNL</sequence>
<dbReference type="AlphaFoldDB" id="A0A1L7CQ27"/>
<evidence type="ECO:0000313" key="6">
    <source>
        <dbReference type="EMBL" id="GEB97492.1"/>
    </source>
</evidence>
<dbReference type="STRING" id="28028.CFLV_12685"/>
<evidence type="ECO:0000256" key="2">
    <source>
        <dbReference type="ARBA" id="ARBA00022723"/>
    </source>
</evidence>
<dbReference type="InterPro" id="IPR005000">
    <property type="entry name" value="Aldolase/citrate-lyase_domain"/>
</dbReference>
<evidence type="ECO:0000313" key="5">
    <source>
        <dbReference type="EMBL" id="APT87919.1"/>
    </source>
</evidence>
<dbReference type="PANTHER" id="PTHR30502">
    <property type="entry name" value="2-KETO-3-DEOXY-L-RHAMNONATE ALDOLASE"/>
    <property type="match status" value="1"/>
</dbReference>
<keyword evidence="2" id="KW-0479">Metal-binding</keyword>
<keyword evidence="7" id="KW-1185">Reference proteome</keyword>
<comment type="similarity">
    <text evidence="1">Belongs to the HpcH/HpaI aldolase family.</text>
</comment>
<dbReference type="InterPro" id="IPR040442">
    <property type="entry name" value="Pyrv_kinase-like_dom_sf"/>
</dbReference>
<dbReference type="InterPro" id="IPR050251">
    <property type="entry name" value="HpcH-HpaI_aldolase"/>
</dbReference>
<dbReference type="SUPFAM" id="SSF51621">
    <property type="entry name" value="Phosphoenolpyruvate/pyruvate domain"/>
    <property type="match status" value="1"/>
</dbReference>
<dbReference type="Proteomes" id="UP000315353">
    <property type="component" value="Unassembled WGS sequence"/>
</dbReference>
<protein>
    <submittedName>
        <fullName evidence="6">2,4-dihydroxyhept-2-ene-1,7-dioic acid aldolase</fullName>
    </submittedName>
    <submittedName>
        <fullName evidence="5">Alpha-dehydro-beta-deoxy-D-glucarate aldolase</fullName>
    </submittedName>
</protein>
<reference evidence="5 7" key="1">
    <citation type="submission" date="2014-08" db="EMBL/GenBank/DDBJ databases">
        <title>Complete genome sequence of Corynebacterium flavescens OJ8(T)(=DSM 20296(T)), isolated from cheese.</title>
        <authorList>
            <person name="Ruckert C."/>
            <person name="Albersmeier A."/>
            <person name="Winkler A."/>
            <person name="Kalinowski J."/>
        </authorList>
    </citation>
    <scope>NUCLEOTIDE SEQUENCE [LARGE SCALE GENOMIC DNA]</scope>
    <source>
        <strain evidence="5 7">OJ8</strain>
    </source>
</reference>
<dbReference type="Pfam" id="PF03328">
    <property type="entry name" value="HpcH_HpaI"/>
    <property type="match status" value="1"/>
</dbReference>
<dbReference type="KEGG" id="cfc:CFLV_12685"/>
<evidence type="ECO:0000259" key="4">
    <source>
        <dbReference type="Pfam" id="PF03328"/>
    </source>
</evidence>
<dbReference type="EMBL" id="CP009246">
    <property type="protein sequence ID" value="APT87919.1"/>
    <property type="molecule type" value="Genomic_DNA"/>
</dbReference>
<gene>
    <name evidence="6" type="ORF">CFL01nite_09870</name>
    <name evidence="5" type="ORF">CFLV_12685</name>
</gene>